<evidence type="ECO:0000256" key="1">
    <source>
        <dbReference type="SAM" id="Coils"/>
    </source>
</evidence>
<evidence type="ECO:0000313" key="2">
    <source>
        <dbReference type="EMBL" id="PKK73985.1"/>
    </source>
</evidence>
<dbReference type="VEuPathDB" id="FungiDB:RhiirA1_488606"/>
<reference evidence="2 3" key="1">
    <citation type="submission" date="2016-04" db="EMBL/GenBank/DDBJ databases">
        <title>Genome analyses suggest a sexual origin of heterokaryosis in a supposedly ancient asexual fungus.</title>
        <authorList>
            <person name="Ropars J."/>
            <person name="Sedzielewska K."/>
            <person name="Noel J."/>
            <person name="Charron P."/>
            <person name="Farinelli L."/>
            <person name="Marton T."/>
            <person name="Kruger M."/>
            <person name="Pelin A."/>
            <person name="Brachmann A."/>
            <person name="Corradi N."/>
        </authorList>
    </citation>
    <scope>NUCLEOTIDE SEQUENCE [LARGE SCALE GENOMIC DNA]</scope>
    <source>
        <strain evidence="2 3">C2</strain>
    </source>
</reference>
<reference evidence="2 3" key="2">
    <citation type="submission" date="2017-10" db="EMBL/GenBank/DDBJ databases">
        <title>Extensive intraspecific genome diversity in a model arbuscular mycorrhizal fungus.</title>
        <authorList>
            <person name="Chen E.C.H."/>
            <person name="Morin E."/>
            <person name="Baudet D."/>
            <person name="Noel J."/>
            <person name="Ndikumana S."/>
            <person name="Charron P."/>
            <person name="St-Onge C."/>
            <person name="Giorgi J."/>
            <person name="Grigoriev I.V."/>
            <person name="Roux C."/>
            <person name="Martin F.M."/>
            <person name="Corradi N."/>
        </authorList>
    </citation>
    <scope>NUCLEOTIDE SEQUENCE [LARGE SCALE GENOMIC DNA]</scope>
    <source>
        <strain evidence="2 3">C2</strain>
    </source>
</reference>
<accession>A0A2N1NJ76</accession>
<keyword evidence="1" id="KW-0175">Coiled coil</keyword>
<name>A0A2N1NJ76_9GLOM</name>
<feature type="coiled-coil region" evidence="1">
    <location>
        <begin position="137"/>
        <end position="200"/>
    </location>
</feature>
<sequence length="219" mass="26062">MSDPEYVVERKMRREYSRSVILCDAEYWFRIKGLILNRNIYKTKSKENKSNKSEEQVERSCSKSVTVNDVDSKLKKDIEKENFNQLFFREKNEEQNEKFINGEIRKFKKCDAEIMRRLEEDNVIPDQIIHDKISEVGQRIREAIESYEARVNELADASFELEATFSEEIQKRPKKEFVSCEEENKKLKEQRTNYRRKREKVCCNSVKSPGLIGPDIWTG</sequence>
<dbReference type="VEuPathDB" id="FungiDB:RhiirFUN_012201"/>
<dbReference type="VEuPathDB" id="FungiDB:FUN_015019"/>
<gene>
    <name evidence="2" type="ORF">RhiirC2_709221</name>
</gene>
<dbReference type="Proteomes" id="UP000233469">
    <property type="component" value="Unassembled WGS sequence"/>
</dbReference>
<proteinExistence type="predicted"/>
<comment type="caution">
    <text evidence="2">The sequence shown here is derived from an EMBL/GenBank/DDBJ whole genome shotgun (WGS) entry which is preliminary data.</text>
</comment>
<organism evidence="2 3">
    <name type="scientific">Rhizophagus irregularis</name>
    <dbReference type="NCBI Taxonomy" id="588596"/>
    <lineage>
        <taxon>Eukaryota</taxon>
        <taxon>Fungi</taxon>
        <taxon>Fungi incertae sedis</taxon>
        <taxon>Mucoromycota</taxon>
        <taxon>Glomeromycotina</taxon>
        <taxon>Glomeromycetes</taxon>
        <taxon>Glomerales</taxon>
        <taxon>Glomeraceae</taxon>
        <taxon>Rhizophagus</taxon>
    </lineage>
</organism>
<evidence type="ECO:0000313" key="3">
    <source>
        <dbReference type="Proteomes" id="UP000233469"/>
    </source>
</evidence>
<dbReference type="EMBL" id="LLXL01000334">
    <property type="protein sequence ID" value="PKK73985.1"/>
    <property type="molecule type" value="Genomic_DNA"/>
</dbReference>
<protein>
    <submittedName>
        <fullName evidence="2">Uncharacterized protein</fullName>
    </submittedName>
</protein>
<dbReference type="AlphaFoldDB" id="A0A2N1NJ76"/>